<sequence length="208" mass="23282">MKTGRLLVFSRAPVPGKTKTRLISRLGATGAARLHARLIRQTLDTACAPELPPVDLWCAPAPQAAFFRQCARDFPISLHRQEGEDLGQRMQYALHQTLKQADRAILIGTDCPNLTRDDLLQAEELLNEHDAVLGPAHDGGYYLLGLKNAPRDLFTNIPWGSDRVAALTRSRMHALGWSHGELRVQHDLDRPEDQRHFPQLFPDSDSTL</sequence>
<dbReference type="Gene3D" id="3.90.550.10">
    <property type="entry name" value="Spore Coat Polysaccharide Biosynthesis Protein SpsA, Chain A"/>
    <property type="match status" value="1"/>
</dbReference>
<keyword evidence="2" id="KW-1185">Reference proteome</keyword>
<evidence type="ECO:0000313" key="1">
    <source>
        <dbReference type="EMBL" id="BAO44537.1"/>
    </source>
</evidence>
<dbReference type="NCBIfam" id="TIGR04282">
    <property type="entry name" value="glyco_like_cofC"/>
    <property type="match status" value="1"/>
</dbReference>
<reference evidence="1 2" key="1">
    <citation type="journal article" date="2014" name="PLoS ONE">
        <title>Physiological and genomic features of a novel sulfur-oxidizing gammaproteobacterium belonging to a previously uncultivated symbiotic lineage isolated from a hydrothermal vent.</title>
        <authorList>
            <person name="Nunoura T."/>
            <person name="Takaki Y."/>
            <person name="Kazama H."/>
            <person name="Kakuta J."/>
            <person name="Shimamura S."/>
            <person name="Makita H."/>
            <person name="Hirai M."/>
            <person name="Miyazaki M."/>
            <person name="Takai K."/>
        </authorList>
    </citation>
    <scope>NUCLEOTIDE SEQUENCE [LARGE SCALE GENOMIC DNA]</scope>
    <source>
        <strain evidence="1 2">Hiromi1</strain>
    </source>
</reference>
<gene>
    <name evidence="1" type="ORF">TBH_C1620</name>
</gene>
<dbReference type="EMBL" id="AP012273">
    <property type="protein sequence ID" value="BAO44537.1"/>
    <property type="molecule type" value="Genomic_DNA"/>
</dbReference>
<evidence type="ECO:0008006" key="3">
    <source>
        <dbReference type="Google" id="ProtNLM"/>
    </source>
</evidence>
<proteinExistence type="predicted"/>
<protein>
    <recommendedName>
        <fullName evidence="3">Glycosyltransferase</fullName>
    </recommendedName>
</protein>
<dbReference type="InterPro" id="IPR018641">
    <property type="entry name" value="Trfase_1_rSAM/seldom-assoc"/>
</dbReference>
<name>A0A7U6GJ33_9GAMM</name>
<evidence type="ECO:0000313" key="2">
    <source>
        <dbReference type="Proteomes" id="UP000031631"/>
    </source>
</evidence>
<dbReference type="InterPro" id="IPR029044">
    <property type="entry name" value="Nucleotide-diphossugar_trans"/>
</dbReference>
<dbReference type="SUPFAM" id="SSF53448">
    <property type="entry name" value="Nucleotide-diphospho-sugar transferases"/>
    <property type="match status" value="1"/>
</dbReference>
<dbReference type="AlphaFoldDB" id="A0A7U6GJ33"/>
<dbReference type="Proteomes" id="UP000031631">
    <property type="component" value="Chromosome"/>
</dbReference>
<dbReference type="PANTHER" id="PTHR36529">
    <property type="entry name" value="SLL1095 PROTEIN"/>
    <property type="match status" value="1"/>
</dbReference>
<dbReference type="Pfam" id="PF09837">
    <property type="entry name" value="DUF2064"/>
    <property type="match status" value="1"/>
</dbReference>
<dbReference type="RefSeq" id="WP_041067495.1">
    <property type="nucleotide sequence ID" value="NZ_AP012273.1"/>
</dbReference>
<accession>A0A7U6GJ33</accession>
<dbReference type="KEGG" id="tbn:TBH_C1620"/>
<organism evidence="1 2">
    <name type="scientific">Thiolapillus brandeum</name>
    <dbReference type="NCBI Taxonomy" id="1076588"/>
    <lineage>
        <taxon>Bacteria</taxon>
        <taxon>Pseudomonadati</taxon>
        <taxon>Pseudomonadota</taxon>
        <taxon>Gammaproteobacteria</taxon>
        <taxon>Chromatiales</taxon>
        <taxon>Sedimenticolaceae</taxon>
        <taxon>Thiolapillus</taxon>
    </lineage>
</organism>
<dbReference type="PANTHER" id="PTHR36529:SF1">
    <property type="entry name" value="GLYCOSYLTRANSFERASE"/>
    <property type="match status" value="1"/>
</dbReference>
<dbReference type="OrthoDB" id="9798250at2"/>